<dbReference type="RefSeq" id="WP_095270996.1">
    <property type="nucleotide sequence ID" value="NZ_NPBH01000055.1"/>
</dbReference>
<sequence length="209" mass="24047">MRETKENSNQNNFNGTTNFNGPTQVAARDIINNISGNTQQEAKYTPEPLWRSPFTLAVLSWTSVAIGILGVFPVSKIVKNALSFFSGPLQVKSDFEFQTYLVIFVILSFLFILCFSLRRITKNQTRHPLLFNYAISGYGRRLILEKIRVGNCPQCGGRMKYYSKPVEWVDKYYSDGKTKREVTKRSPVLECKRNAEHWYEIDPAEDKVK</sequence>
<reference evidence="3 4" key="1">
    <citation type="submission" date="2017-07" db="EMBL/GenBank/DDBJ databases">
        <title>Isolation and whole genome analysis of endospore-forming bacteria from heroin.</title>
        <authorList>
            <person name="Kalinowski J."/>
            <person name="Ahrens B."/>
            <person name="Al-Dilaimi A."/>
            <person name="Winkler A."/>
            <person name="Wibberg D."/>
            <person name="Schleenbecker U."/>
            <person name="Ruckert C."/>
            <person name="Wolfel R."/>
            <person name="Grass G."/>
        </authorList>
    </citation>
    <scope>NUCLEOTIDE SEQUENCE [LARGE SCALE GENOMIC DNA]</scope>
    <source>
        <strain evidence="3 4">7509</strain>
    </source>
</reference>
<keyword evidence="2" id="KW-1133">Transmembrane helix</keyword>
<dbReference type="Proteomes" id="UP000216475">
    <property type="component" value="Unassembled WGS sequence"/>
</dbReference>
<dbReference type="AlphaFoldDB" id="A0A268HBE5"/>
<accession>A0A268HBE5</accession>
<proteinExistence type="predicted"/>
<feature type="region of interest" description="Disordered" evidence="1">
    <location>
        <begin position="1"/>
        <end position="22"/>
    </location>
</feature>
<gene>
    <name evidence="3" type="ORF">CHI12_11875</name>
</gene>
<name>A0A268HBE5_9BACI</name>
<evidence type="ECO:0000256" key="1">
    <source>
        <dbReference type="SAM" id="MobiDB-lite"/>
    </source>
</evidence>
<feature type="transmembrane region" description="Helical" evidence="2">
    <location>
        <begin position="54"/>
        <end position="77"/>
    </location>
</feature>
<dbReference type="EMBL" id="NPBH01000055">
    <property type="protein sequence ID" value="PAE07175.1"/>
    <property type="molecule type" value="Genomic_DNA"/>
</dbReference>
<organism evidence="3 4">
    <name type="scientific">Terribacillus saccharophilus</name>
    <dbReference type="NCBI Taxonomy" id="361277"/>
    <lineage>
        <taxon>Bacteria</taxon>
        <taxon>Bacillati</taxon>
        <taxon>Bacillota</taxon>
        <taxon>Bacilli</taxon>
        <taxon>Bacillales</taxon>
        <taxon>Bacillaceae</taxon>
        <taxon>Terribacillus</taxon>
    </lineage>
</organism>
<evidence type="ECO:0000313" key="3">
    <source>
        <dbReference type="EMBL" id="PAE07175.1"/>
    </source>
</evidence>
<keyword evidence="2" id="KW-0472">Membrane</keyword>
<protein>
    <submittedName>
        <fullName evidence="3">Uncharacterized protein</fullName>
    </submittedName>
</protein>
<feature type="transmembrane region" description="Helical" evidence="2">
    <location>
        <begin position="97"/>
        <end position="117"/>
    </location>
</feature>
<keyword evidence="2" id="KW-0812">Transmembrane</keyword>
<feature type="compositionally biased region" description="Low complexity" evidence="1">
    <location>
        <begin position="7"/>
        <end position="21"/>
    </location>
</feature>
<evidence type="ECO:0000313" key="4">
    <source>
        <dbReference type="Proteomes" id="UP000216475"/>
    </source>
</evidence>
<comment type="caution">
    <text evidence="3">The sequence shown here is derived from an EMBL/GenBank/DDBJ whole genome shotgun (WGS) entry which is preliminary data.</text>
</comment>
<evidence type="ECO:0000256" key="2">
    <source>
        <dbReference type="SAM" id="Phobius"/>
    </source>
</evidence>